<reference evidence="1" key="1">
    <citation type="submission" date="2018-05" db="EMBL/GenBank/DDBJ databases">
        <authorList>
            <person name="Lanie J.A."/>
            <person name="Ng W.-L."/>
            <person name="Kazmierczak K.M."/>
            <person name="Andrzejewski T.M."/>
            <person name="Davidsen T.M."/>
            <person name="Wayne K.J."/>
            <person name="Tettelin H."/>
            <person name="Glass J.I."/>
            <person name="Rusch D."/>
            <person name="Podicherti R."/>
            <person name="Tsui H.-C.T."/>
            <person name="Winkler M.E."/>
        </authorList>
    </citation>
    <scope>NUCLEOTIDE SEQUENCE</scope>
</reference>
<organism evidence="1">
    <name type="scientific">marine metagenome</name>
    <dbReference type="NCBI Taxonomy" id="408172"/>
    <lineage>
        <taxon>unclassified sequences</taxon>
        <taxon>metagenomes</taxon>
        <taxon>ecological metagenomes</taxon>
    </lineage>
</organism>
<name>A0A382CXR5_9ZZZZ</name>
<dbReference type="EMBL" id="UINC01036658">
    <property type="protein sequence ID" value="SVB30970.1"/>
    <property type="molecule type" value="Genomic_DNA"/>
</dbReference>
<accession>A0A382CXR5</accession>
<dbReference type="AlphaFoldDB" id="A0A382CXR5"/>
<gene>
    <name evidence="1" type="ORF">METZ01_LOCUS183824</name>
</gene>
<sequence length="28" mass="3451">MDQDLTFDEFKVLLEEYNKKKGYPDIDR</sequence>
<evidence type="ECO:0000313" key="1">
    <source>
        <dbReference type="EMBL" id="SVB30970.1"/>
    </source>
</evidence>
<proteinExistence type="predicted"/>
<protein>
    <submittedName>
        <fullName evidence="1">Uncharacterized protein</fullName>
    </submittedName>
</protein>